<dbReference type="InterPro" id="IPR010653">
    <property type="entry name" value="NlpB/DapX"/>
</dbReference>
<feature type="signal peptide" evidence="1">
    <location>
        <begin position="1"/>
        <end position="25"/>
    </location>
</feature>
<dbReference type="EMBL" id="CP010975">
    <property type="protein sequence ID" value="AKE52260.1"/>
    <property type="molecule type" value="Genomic_DNA"/>
</dbReference>
<reference evidence="2 3" key="1">
    <citation type="submission" date="2015-02" db="EMBL/GenBank/DDBJ databases">
        <title>Complete genome sequence of Kangiella geojedonensis strain YCS-5T.</title>
        <authorList>
            <person name="Kim K.M."/>
        </authorList>
    </citation>
    <scope>NUCLEOTIDE SEQUENCE [LARGE SCALE GENOMIC DNA]</scope>
    <source>
        <strain evidence="2 3">YCS-5</strain>
    </source>
</reference>
<gene>
    <name evidence="2" type="ORF">TQ33_1305</name>
</gene>
<evidence type="ECO:0000313" key="2">
    <source>
        <dbReference type="EMBL" id="AKE52260.1"/>
    </source>
</evidence>
<dbReference type="Proteomes" id="UP000034071">
    <property type="component" value="Chromosome"/>
</dbReference>
<accession>A0A0F6TR66</accession>
<evidence type="ECO:0000313" key="3">
    <source>
        <dbReference type="Proteomes" id="UP000034071"/>
    </source>
</evidence>
<keyword evidence="3" id="KW-1185">Reference proteome</keyword>
<sequence>MLNYHKTIKTITLAVSAAVVLSACATTDGTEDIDDRYMSSDKGPELQLPPGTTEVNITDSYRIPEGTVITSREAKGKQLALEPPQLLLVAGDGIWEDTERQQPTVWVRGNSEELVQYIERFMVSQKISYQEASADSVTTDWISDTDESQVSEHLGAYSLEGERHKFSLNIVDTKPNEVALQADHVAYQQNKEDRWVDVETSSRMAKQFLNYFIGYYDSERTREARERILQQAKINVELGYNDQGALALVSEREFLAVWDQMPRVLAALNLEVTDRDRSEKTYYFRVNEPDNGFWSWFGSDDNEAKIDLEPGDYQIKLSELNAGGVSLSFYGAEGELLDSSTVTRIYPEFSAEFKRSKGERGDN</sequence>
<dbReference type="InterPro" id="IPR042268">
    <property type="entry name" value="BamC_C"/>
</dbReference>
<feature type="chain" id="PRO_5002510628" evidence="1">
    <location>
        <begin position="26"/>
        <end position="363"/>
    </location>
</feature>
<keyword evidence="1" id="KW-0732">Signal</keyword>
<dbReference type="Gene3D" id="3.30.310.170">
    <property type="entry name" value="Outer membrane protein assembly factor BamC"/>
    <property type="match status" value="1"/>
</dbReference>
<dbReference type="PROSITE" id="PS51257">
    <property type="entry name" value="PROKAR_LIPOPROTEIN"/>
    <property type="match status" value="1"/>
</dbReference>
<evidence type="ECO:0000256" key="1">
    <source>
        <dbReference type="SAM" id="SignalP"/>
    </source>
</evidence>
<dbReference type="HOGENOM" id="CLU_063217_0_0_6"/>
<proteinExistence type="predicted"/>
<dbReference type="OrthoDB" id="5598420at2"/>
<protein>
    <submittedName>
        <fullName evidence="2">Outer membrane protein assembly factor BamC</fullName>
    </submittedName>
</protein>
<dbReference type="RefSeq" id="WP_046561351.1">
    <property type="nucleotide sequence ID" value="NZ_CP010975.1"/>
</dbReference>
<dbReference type="STRING" id="914150.TQ33_1305"/>
<dbReference type="AlphaFoldDB" id="A0A0F6TR66"/>
<dbReference type="Pfam" id="PF06804">
    <property type="entry name" value="Lipoprotein_18"/>
    <property type="match status" value="1"/>
</dbReference>
<dbReference type="KEGG" id="kge:TQ33_1305"/>
<organism evidence="2 3">
    <name type="scientific">Kangiella geojedonensis</name>
    <dbReference type="NCBI Taxonomy" id="914150"/>
    <lineage>
        <taxon>Bacteria</taxon>
        <taxon>Pseudomonadati</taxon>
        <taxon>Pseudomonadota</taxon>
        <taxon>Gammaproteobacteria</taxon>
        <taxon>Kangiellales</taxon>
        <taxon>Kangiellaceae</taxon>
        <taxon>Kangiella</taxon>
    </lineage>
</organism>
<name>A0A0F6TR66_9GAMM</name>